<dbReference type="Proteomes" id="UP000293347">
    <property type="component" value="Unassembled WGS sequence"/>
</dbReference>
<comment type="caution">
    <text evidence="1">The sequence shown here is derived from an EMBL/GenBank/DDBJ whole genome shotgun (WGS) entry which is preliminary data.</text>
</comment>
<accession>A0A4R0NPX8</accession>
<name>A0A4R0NPX8_9SPHI</name>
<evidence type="ECO:0000313" key="1">
    <source>
        <dbReference type="EMBL" id="TCD02866.1"/>
    </source>
</evidence>
<gene>
    <name evidence="1" type="ORF">EZ437_02440</name>
</gene>
<organism evidence="1 2">
    <name type="scientific">Pedobacter psychroterrae</name>
    <dbReference type="NCBI Taxonomy" id="2530453"/>
    <lineage>
        <taxon>Bacteria</taxon>
        <taxon>Pseudomonadati</taxon>
        <taxon>Bacteroidota</taxon>
        <taxon>Sphingobacteriia</taxon>
        <taxon>Sphingobacteriales</taxon>
        <taxon>Sphingobacteriaceae</taxon>
        <taxon>Pedobacter</taxon>
    </lineage>
</organism>
<proteinExistence type="predicted"/>
<sequence>MKHSITLVACCLILASSCKKVKYSEKEAKQTPYGYSKIEAYFMPVEDGRLQTAKRRLYLEKHFDENGNLIQMISEPYPYKPADAIKITYSYKYENNKRVEETDGSTRFVCTYTATGDTLELKQYTPVNTLVRRSVYTYGSNGKKSTRTYYDLASGVPEDRSTYTYNDKNLLIGEQSAFLLPQPEVTNTIVYTYNSHGNVIKRESKRIYGTSTAEFSYVYNDKGWMMESISTYPDVPEPFKRVYTYNNEGLLIKQDYSFLGHDAIIDYVYTKRQ</sequence>
<dbReference type="OrthoDB" id="1414892at2"/>
<evidence type="ECO:0000313" key="2">
    <source>
        <dbReference type="Proteomes" id="UP000293347"/>
    </source>
</evidence>
<keyword evidence="2" id="KW-1185">Reference proteome</keyword>
<dbReference type="PROSITE" id="PS51257">
    <property type="entry name" value="PROKAR_LIPOPROTEIN"/>
    <property type="match status" value="1"/>
</dbReference>
<evidence type="ECO:0008006" key="3">
    <source>
        <dbReference type="Google" id="ProtNLM"/>
    </source>
</evidence>
<reference evidence="1 2" key="1">
    <citation type="submission" date="2019-02" db="EMBL/GenBank/DDBJ databases">
        <title>Pedobacter sp. RP-1-14 sp. nov., isolated from Arctic soil.</title>
        <authorList>
            <person name="Dahal R.H."/>
        </authorList>
    </citation>
    <scope>NUCLEOTIDE SEQUENCE [LARGE SCALE GENOMIC DNA]</scope>
    <source>
        <strain evidence="1 2">RP-1-14</strain>
    </source>
</reference>
<dbReference type="RefSeq" id="WP_131592906.1">
    <property type="nucleotide sequence ID" value="NZ_SJSL01000001.1"/>
</dbReference>
<dbReference type="AlphaFoldDB" id="A0A4R0NPX8"/>
<dbReference type="EMBL" id="SJSL01000001">
    <property type="protein sequence ID" value="TCD02866.1"/>
    <property type="molecule type" value="Genomic_DNA"/>
</dbReference>
<dbReference type="Gene3D" id="2.180.10.10">
    <property type="entry name" value="RHS repeat-associated core"/>
    <property type="match status" value="1"/>
</dbReference>
<protein>
    <recommendedName>
        <fullName evidence="3">YD repeat-containing protein</fullName>
    </recommendedName>
</protein>